<dbReference type="PROSITE" id="PS51839">
    <property type="entry name" value="4FE4S_HC3"/>
    <property type="match status" value="1"/>
</dbReference>
<dbReference type="Pfam" id="PF13510">
    <property type="entry name" value="Fer2_4"/>
    <property type="match status" value="1"/>
</dbReference>
<dbReference type="InterPro" id="IPR017896">
    <property type="entry name" value="4Fe4S_Fe-S-bd"/>
</dbReference>
<comment type="cofactor">
    <cofactor evidence="16">
        <name>[2Fe-2S] cluster</name>
        <dbReference type="ChEBI" id="CHEBI:190135"/>
    </cofactor>
</comment>
<keyword evidence="10" id="KW-0411">Iron-sulfur</keyword>
<dbReference type="AlphaFoldDB" id="A0A2K9LQF1"/>
<dbReference type="InterPro" id="IPR036010">
    <property type="entry name" value="2Fe-2S_ferredoxin-like_sf"/>
</dbReference>
<keyword evidence="5" id="KW-0004">4Fe-4S</keyword>
<evidence type="ECO:0000256" key="13">
    <source>
        <dbReference type="ARBA" id="ARBA00026021"/>
    </source>
</evidence>
<dbReference type="CDD" id="cd00207">
    <property type="entry name" value="fer2"/>
    <property type="match status" value="1"/>
</dbReference>
<evidence type="ECO:0000256" key="6">
    <source>
        <dbReference type="ARBA" id="ARBA00022714"/>
    </source>
</evidence>
<dbReference type="GO" id="GO:0046872">
    <property type="term" value="F:metal ion binding"/>
    <property type="evidence" value="ECO:0007669"/>
    <property type="project" value="UniProtKB-KW"/>
</dbReference>
<dbReference type="FunFam" id="3.10.20.740:FF:000004">
    <property type="entry name" value="NADH-quinone oxidoreductase"/>
    <property type="match status" value="1"/>
</dbReference>
<evidence type="ECO:0000256" key="5">
    <source>
        <dbReference type="ARBA" id="ARBA00022485"/>
    </source>
</evidence>
<dbReference type="PIRSF" id="PIRSF000309">
    <property type="entry name" value="NAD_red_hyd_HoxU"/>
    <property type="match status" value="1"/>
</dbReference>
<protein>
    <recommendedName>
        <fullName evidence="4">NADH-quinone oxidoreductase subunit G</fullName>
    </recommendedName>
    <alternativeName>
        <fullName evidence="14">NADH dehydrogenase I subunit G</fullName>
    </alternativeName>
    <alternativeName>
        <fullName evidence="15">NDH-1 subunit G</fullName>
    </alternativeName>
</protein>
<evidence type="ECO:0000259" key="18">
    <source>
        <dbReference type="PROSITE" id="PS51839"/>
    </source>
</evidence>
<dbReference type="Gene3D" id="3.10.20.740">
    <property type="match status" value="1"/>
</dbReference>
<dbReference type="EMBL" id="CP022684">
    <property type="protein sequence ID" value="AUM14522.1"/>
    <property type="molecule type" value="Genomic_DNA"/>
</dbReference>
<dbReference type="GO" id="GO:0016491">
    <property type="term" value="F:oxidoreductase activity"/>
    <property type="evidence" value="ECO:0007669"/>
    <property type="project" value="InterPro"/>
</dbReference>
<dbReference type="GO" id="GO:0042773">
    <property type="term" value="P:ATP synthesis coupled electron transport"/>
    <property type="evidence" value="ECO:0007669"/>
    <property type="project" value="InterPro"/>
</dbReference>
<dbReference type="GO" id="GO:0008137">
    <property type="term" value="F:NADH dehydrogenase (ubiquinone) activity"/>
    <property type="evidence" value="ECO:0007669"/>
    <property type="project" value="InterPro"/>
</dbReference>
<accession>A0A2K9LQF1</accession>
<gene>
    <name evidence="19" type="ORF">Kalk_19735</name>
</gene>
<evidence type="ECO:0000313" key="20">
    <source>
        <dbReference type="Proteomes" id="UP000235116"/>
    </source>
</evidence>
<keyword evidence="6" id="KW-0001">2Fe-2S</keyword>
<dbReference type="Proteomes" id="UP000235116">
    <property type="component" value="Chromosome"/>
</dbReference>
<dbReference type="Pfam" id="PF13459">
    <property type="entry name" value="Fer4_15"/>
    <property type="match status" value="1"/>
</dbReference>
<evidence type="ECO:0000256" key="11">
    <source>
        <dbReference type="ARBA" id="ARBA00023027"/>
    </source>
</evidence>
<dbReference type="GO" id="GO:0051537">
    <property type="term" value="F:2 iron, 2 sulfur cluster binding"/>
    <property type="evidence" value="ECO:0007669"/>
    <property type="project" value="UniProtKB-KW"/>
</dbReference>
<keyword evidence="9" id="KW-0408">Iron</keyword>
<dbReference type="Pfam" id="PF10588">
    <property type="entry name" value="NADH-G_4Fe-4S_3"/>
    <property type="match status" value="1"/>
</dbReference>
<dbReference type="InterPro" id="IPR019574">
    <property type="entry name" value="NADH_UbQ_OxRdtase_Gsu_4Fe4S-bd"/>
</dbReference>
<proteinExistence type="inferred from homology"/>
<evidence type="ECO:0000256" key="10">
    <source>
        <dbReference type="ARBA" id="ARBA00023014"/>
    </source>
</evidence>
<evidence type="ECO:0000259" key="17">
    <source>
        <dbReference type="PROSITE" id="PS51379"/>
    </source>
</evidence>
<evidence type="ECO:0000256" key="3">
    <source>
        <dbReference type="ARBA" id="ARBA00005404"/>
    </source>
</evidence>
<dbReference type="GO" id="GO:0016020">
    <property type="term" value="C:membrane"/>
    <property type="evidence" value="ECO:0007669"/>
    <property type="project" value="UniProtKB-SubCell"/>
</dbReference>
<keyword evidence="8" id="KW-1278">Translocase</keyword>
<evidence type="ECO:0000256" key="8">
    <source>
        <dbReference type="ARBA" id="ARBA00022967"/>
    </source>
</evidence>
<name>A0A2K9LQF1_9GAMM</name>
<comment type="subunit">
    <text evidence="13">Composed of 13 different subunits. Subunits NuoCD, E, F, and G constitute the peripheral sector of the complex.</text>
</comment>
<evidence type="ECO:0000256" key="4">
    <source>
        <dbReference type="ARBA" id="ARBA00019902"/>
    </source>
</evidence>
<comment type="subcellular location">
    <subcellularLocation>
        <location evidence="2">Membrane</location>
    </subcellularLocation>
</comment>
<evidence type="ECO:0000256" key="1">
    <source>
        <dbReference type="ARBA" id="ARBA00001966"/>
    </source>
</evidence>
<keyword evidence="7" id="KW-0479">Metal-binding</keyword>
<keyword evidence="12" id="KW-0472">Membrane</keyword>
<dbReference type="InterPro" id="IPR000283">
    <property type="entry name" value="NADH_UbQ_OxRdtase_75kDa_su_CS"/>
</dbReference>
<dbReference type="OrthoDB" id="9810782at2"/>
<sequence length="248" mass="27115">MTDELNFLLDGVEIPFHKGQTIMQAATAAGAYIPHLCFHPDLAPHGSCRLCIVDVNGKTVSSCTQPAEDRQEVHSNIPELQQARLRLIQLLFAEGNHFCPSCEVSGNCQLQALAYDLGMTHYHYAPFSAVRAQDGSHPELFIDRDRCILCDLCGRASCSSDNKNVYGLSGRGEQTHLIFRSNSGNLADTAASVNDHAAHICPVGCILPKQGNYMQTIGNRLYDNAPIHKVGNHRMDDSTSANKGHTNE</sequence>
<evidence type="ECO:0000313" key="19">
    <source>
        <dbReference type="EMBL" id="AUM14522.1"/>
    </source>
</evidence>
<dbReference type="PROSITE" id="PS51379">
    <property type="entry name" value="4FE4S_FER_2"/>
    <property type="match status" value="1"/>
</dbReference>
<dbReference type="Gene3D" id="3.30.70.20">
    <property type="match status" value="1"/>
</dbReference>
<evidence type="ECO:0000256" key="15">
    <source>
        <dbReference type="ARBA" id="ARBA00032783"/>
    </source>
</evidence>
<evidence type="ECO:0000256" key="9">
    <source>
        <dbReference type="ARBA" id="ARBA00023004"/>
    </source>
</evidence>
<reference evidence="20" key="1">
    <citation type="submission" date="2017-08" db="EMBL/GenBank/DDBJ databases">
        <title>Direct submision.</title>
        <authorList>
            <person name="Kim S.-J."/>
            <person name="Rhee S.-K."/>
        </authorList>
    </citation>
    <scope>NUCLEOTIDE SEQUENCE [LARGE SCALE GENOMIC DNA]</scope>
    <source>
        <strain evidence="20">GI5</strain>
    </source>
</reference>
<evidence type="ECO:0000256" key="7">
    <source>
        <dbReference type="ARBA" id="ARBA00022723"/>
    </source>
</evidence>
<evidence type="ECO:0000256" key="2">
    <source>
        <dbReference type="ARBA" id="ARBA00004370"/>
    </source>
</evidence>
<dbReference type="RefSeq" id="WP_101895895.1">
    <property type="nucleotide sequence ID" value="NZ_CP022684.1"/>
</dbReference>
<comment type="similarity">
    <text evidence="3">Belongs to the complex I 75 kDa subunit family.</text>
</comment>
<dbReference type="SUPFAM" id="SSF54292">
    <property type="entry name" value="2Fe-2S ferredoxin-like"/>
    <property type="match status" value="1"/>
</dbReference>
<evidence type="ECO:0000256" key="14">
    <source>
        <dbReference type="ARBA" id="ARBA00031577"/>
    </source>
</evidence>
<organism evidence="19 20">
    <name type="scientific">Ketobacter alkanivorans</name>
    <dbReference type="NCBI Taxonomy" id="1917421"/>
    <lineage>
        <taxon>Bacteria</taxon>
        <taxon>Pseudomonadati</taxon>
        <taxon>Pseudomonadota</taxon>
        <taxon>Gammaproteobacteria</taxon>
        <taxon>Pseudomonadales</taxon>
        <taxon>Ketobacteraceae</taxon>
        <taxon>Ketobacter</taxon>
    </lineage>
</organism>
<evidence type="ECO:0000256" key="12">
    <source>
        <dbReference type="ARBA" id="ARBA00023136"/>
    </source>
</evidence>
<evidence type="ECO:0000256" key="16">
    <source>
        <dbReference type="ARBA" id="ARBA00034078"/>
    </source>
</evidence>
<dbReference type="InterPro" id="IPR016214">
    <property type="entry name" value="NAD-red_Hydgase_HoxS_gsu"/>
</dbReference>
<dbReference type="KEGG" id="kak:Kalk_19735"/>
<keyword evidence="11" id="KW-0520">NAD</keyword>
<dbReference type="GO" id="GO:0051539">
    <property type="term" value="F:4 iron, 4 sulfur cluster binding"/>
    <property type="evidence" value="ECO:0007669"/>
    <property type="project" value="UniProtKB-KW"/>
</dbReference>
<dbReference type="PROSITE" id="PS00642">
    <property type="entry name" value="COMPLEX1_75K_2"/>
    <property type="match status" value="1"/>
</dbReference>
<feature type="domain" description="4Fe-4S ferredoxin-type" evidence="17">
    <location>
        <begin position="138"/>
        <end position="168"/>
    </location>
</feature>
<comment type="cofactor">
    <cofactor evidence="1">
        <name>[4Fe-4S] cluster</name>
        <dbReference type="ChEBI" id="CHEBI:49883"/>
    </cofactor>
</comment>
<dbReference type="InterPro" id="IPR001041">
    <property type="entry name" value="2Fe-2S_ferredoxin-type"/>
</dbReference>
<feature type="domain" description="4Fe-4S His(Cys)3-ligated-type" evidence="18">
    <location>
        <begin position="79"/>
        <end position="118"/>
    </location>
</feature>
<dbReference type="SMART" id="SM00929">
    <property type="entry name" value="NADH-G_4Fe-4S_3"/>
    <property type="match status" value="1"/>
</dbReference>
<keyword evidence="20" id="KW-1185">Reference proteome</keyword>